<name>A0A2T4HSF7_9SPHN</name>
<organism evidence="2 3">
    <name type="scientific">Edaphosphingomonas fennica</name>
    <dbReference type="NCBI Taxonomy" id="114404"/>
    <lineage>
        <taxon>Bacteria</taxon>
        <taxon>Pseudomonadati</taxon>
        <taxon>Pseudomonadota</taxon>
        <taxon>Alphaproteobacteria</taxon>
        <taxon>Sphingomonadales</taxon>
        <taxon>Rhizorhabdaceae</taxon>
        <taxon>Edaphosphingomonas</taxon>
    </lineage>
</organism>
<evidence type="ECO:0000313" key="3">
    <source>
        <dbReference type="Proteomes" id="UP000241206"/>
    </source>
</evidence>
<accession>A0A2T4HSF7</accession>
<evidence type="ECO:0000256" key="1">
    <source>
        <dbReference type="SAM" id="Phobius"/>
    </source>
</evidence>
<feature type="transmembrane region" description="Helical" evidence="1">
    <location>
        <begin position="21"/>
        <end position="44"/>
    </location>
</feature>
<proteinExistence type="predicted"/>
<dbReference type="Proteomes" id="UP000241206">
    <property type="component" value="Unassembled WGS sequence"/>
</dbReference>
<keyword evidence="1" id="KW-0472">Membrane</keyword>
<dbReference type="AlphaFoldDB" id="A0A2T4HSF7"/>
<keyword evidence="1" id="KW-0812">Transmembrane</keyword>
<dbReference type="EMBL" id="PHHF01000061">
    <property type="protein sequence ID" value="PTD18749.1"/>
    <property type="molecule type" value="Genomic_DNA"/>
</dbReference>
<comment type="caution">
    <text evidence="2">The sequence shown here is derived from an EMBL/GenBank/DDBJ whole genome shotgun (WGS) entry which is preliminary data.</text>
</comment>
<sequence>MSEPTRSTRQAKPRPGVSPHGEAIAAWLIAALILAGGGIVARLLVDYPQFLPNSYVGFLIYRAGPTIVLLWACAAATIAVSPLAKRLVLLSASCGSIVAVLSLAAL</sequence>
<protein>
    <submittedName>
        <fullName evidence="2">Uncharacterized protein</fullName>
    </submittedName>
</protein>
<keyword evidence="1" id="KW-1133">Transmembrane helix</keyword>
<keyword evidence="3" id="KW-1185">Reference proteome</keyword>
<feature type="transmembrane region" description="Helical" evidence="1">
    <location>
        <begin position="59"/>
        <end position="80"/>
    </location>
</feature>
<gene>
    <name evidence="2" type="ORF">CV103_14595</name>
</gene>
<evidence type="ECO:0000313" key="2">
    <source>
        <dbReference type="EMBL" id="PTD18749.1"/>
    </source>
</evidence>
<dbReference type="RefSeq" id="WP_107395352.1">
    <property type="nucleotide sequence ID" value="NZ_PHHF01000061.1"/>
</dbReference>
<feature type="transmembrane region" description="Helical" evidence="1">
    <location>
        <begin position="87"/>
        <end position="105"/>
    </location>
</feature>
<reference evidence="2 3" key="1">
    <citation type="submission" date="2017-11" db="EMBL/GenBank/DDBJ databases">
        <title>Sphingomonas oleivorans sp. nov., isolated from oil-contaminated soil.</title>
        <authorList>
            <person name="Wang L."/>
            <person name="Chen L."/>
        </authorList>
    </citation>
    <scope>NUCLEOTIDE SEQUENCE [LARGE SCALE GENOMIC DNA]</scope>
    <source>
        <strain evidence="2 3">K101</strain>
    </source>
</reference>